<dbReference type="AlphaFoldDB" id="A0A026WY96"/>
<keyword evidence="2" id="KW-1185">Reference proteome</keyword>
<dbReference type="EMBL" id="KK107065">
    <property type="protein sequence ID" value="EZA60803.1"/>
    <property type="molecule type" value="Genomic_DNA"/>
</dbReference>
<protein>
    <submittedName>
        <fullName evidence="1">Uncharacterized protein</fullName>
    </submittedName>
</protein>
<dbReference type="OMA" id="NGGDITH"/>
<accession>A0A026WY96</accession>
<evidence type="ECO:0000313" key="2">
    <source>
        <dbReference type="Proteomes" id="UP000053097"/>
    </source>
</evidence>
<proteinExistence type="predicted"/>
<evidence type="ECO:0000313" key="1">
    <source>
        <dbReference type="EMBL" id="EZA60803.1"/>
    </source>
</evidence>
<sequence>MAAEPIFADLQGFIVQGWLRVKEVAVLRTRDRVLTHHVFRPPVAWSRLTRDERSQAAWLTANYHRLRWTDGNVPYGHAGALIRRAVSAMEEGGGGDDRLVYVKGAEKRWWLEGLLGDLAGKRRVTVRSVDDDFEDIAHLSELVGPDRGTYRCSAHSGVCALENVLKLHAWWMGGPSRARNLE</sequence>
<reference evidence="1 2" key="1">
    <citation type="journal article" date="2014" name="Curr. Biol.">
        <title>The genome of the clonal raider ant Cerapachys biroi.</title>
        <authorList>
            <person name="Oxley P.R."/>
            <person name="Ji L."/>
            <person name="Fetter-Pruneda I."/>
            <person name="McKenzie S.K."/>
            <person name="Li C."/>
            <person name="Hu H."/>
            <person name="Zhang G."/>
            <person name="Kronauer D.J."/>
        </authorList>
    </citation>
    <scope>NUCLEOTIDE SEQUENCE [LARGE SCALE GENOMIC DNA]</scope>
</reference>
<organism evidence="1 2">
    <name type="scientific">Ooceraea biroi</name>
    <name type="common">Clonal raider ant</name>
    <name type="synonym">Cerapachys biroi</name>
    <dbReference type="NCBI Taxonomy" id="2015173"/>
    <lineage>
        <taxon>Eukaryota</taxon>
        <taxon>Metazoa</taxon>
        <taxon>Ecdysozoa</taxon>
        <taxon>Arthropoda</taxon>
        <taxon>Hexapoda</taxon>
        <taxon>Insecta</taxon>
        <taxon>Pterygota</taxon>
        <taxon>Neoptera</taxon>
        <taxon>Endopterygota</taxon>
        <taxon>Hymenoptera</taxon>
        <taxon>Apocrita</taxon>
        <taxon>Aculeata</taxon>
        <taxon>Formicoidea</taxon>
        <taxon>Formicidae</taxon>
        <taxon>Dorylinae</taxon>
        <taxon>Ooceraea</taxon>
    </lineage>
</organism>
<name>A0A026WY96_OOCBI</name>
<gene>
    <name evidence="1" type="ORF">X777_13636</name>
</gene>
<dbReference type="Proteomes" id="UP000053097">
    <property type="component" value="Unassembled WGS sequence"/>
</dbReference>